<dbReference type="Gene3D" id="3.40.50.20">
    <property type="match status" value="1"/>
</dbReference>
<evidence type="ECO:0000313" key="4">
    <source>
        <dbReference type="Proteomes" id="UP000252355"/>
    </source>
</evidence>
<dbReference type="InterPro" id="IPR041561">
    <property type="entry name" value="PglD_N"/>
</dbReference>
<dbReference type="Pfam" id="PF17836">
    <property type="entry name" value="PglD_N"/>
    <property type="match status" value="1"/>
</dbReference>
<dbReference type="CDD" id="cd03360">
    <property type="entry name" value="LbH_AT_putative"/>
    <property type="match status" value="1"/>
</dbReference>
<accession>A0A367ZPK7</accession>
<dbReference type="PANTHER" id="PTHR43300">
    <property type="entry name" value="ACETYLTRANSFERASE"/>
    <property type="match status" value="1"/>
</dbReference>
<sequence length="216" mass="22258">MRPLILIGAGGHGSVLLDVIRLTGRTLHGVSAQETPAGPAWAGLPFLGPNEALFDLDPDDFELVNGVGSVGSMRRRADLFRWFKARGFVFATLVHPAAVLGSRVILREGAQIMAGCVLQPDVMIGANSIVNTRASVDHTCRIGAHVHLAPGVTLSGDVVVEDEVHVGVGATVLQGRRLGAGCVVGAGAVVTRDVPPGVTVVGVPARPLPAKGTGHD</sequence>
<dbReference type="GO" id="GO:0016740">
    <property type="term" value="F:transferase activity"/>
    <property type="evidence" value="ECO:0007669"/>
    <property type="project" value="UniProtKB-KW"/>
</dbReference>
<dbReference type="InterPro" id="IPR020019">
    <property type="entry name" value="AcTrfase_PglD-like"/>
</dbReference>
<feature type="binding site" evidence="1">
    <location>
        <position position="147"/>
    </location>
    <ligand>
        <name>acetyl-CoA</name>
        <dbReference type="ChEBI" id="CHEBI:57288"/>
    </ligand>
</feature>
<comment type="caution">
    <text evidence="3">The sequence shown here is derived from an EMBL/GenBank/DDBJ whole genome shotgun (WGS) entry which is preliminary data.</text>
</comment>
<organism evidence="3 4">
    <name type="scientific">Candidatus Ozemobacter sibiricus</name>
    <dbReference type="NCBI Taxonomy" id="2268124"/>
    <lineage>
        <taxon>Bacteria</taxon>
        <taxon>Candidatus Ozemobacteria</taxon>
        <taxon>Candidatus Ozemobacterales</taxon>
        <taxon>Candidatus Ozemobacteraceae</taxon>
        <taxon>Candidatus Ozemobacter</taxon>
    </lineage>
</organism>
<evidence type="ECO:0000259" key="2">
    <source>
        <dbReference type="Pfam" id="PF17836"/>
    </source>
</evidence>
<dbReference type="AlphaFoldDB" id="A0A367ZPK7"/>
<dbReference type="InterPro" id="IPR001451">
    <property type="entry name" value="Hexapep"/>
</dbReference>
<name>A0A367ZPK7_9BACT</name>
<dbReference type="PANTHER" id="PTHR43300:SF7">
    <property type="entry name" value="UDP-N-ACETYLBACILLOSAMINE N-ACETYLTRANSFERASE"/>
    <property type="match status" value="1"/>
</dbReference>
<feature type="binding site" evidence="1">
    <location>
        <position position="71"/>
    </location>
    <ligand>
        <name>substrate</name>
    </ligand>
</feature>
<dbReference type="Pfam" id="PF14602">
    <property type="entry name" value="Hexapep_2"/>
    <property type="match status" value="1"/>
</dbReference>
<dbReference type="NCBIfam" id="TIGR03570">
    <property type="entry name" value="NeuD_NnaD"/>
    <property type="match status" value="1"/>
</dbReference>
<feature type="domain" description="PglD N-terminal" evidence="2">
    <location>
        <begin position="4"/>
        <end position="69"/>
    </location>
</feature>
<dbReference type="EMBL" id="QOQW01000010">
    <property type="protein sequence ID" value="RCK79777.1"/>
    <property type="molecule type" value="Genomic_DNA"/>
</dbReference>
<proteinExistence type="predicted"/>
<keyword evidence="3" id="KW-0808">Transferase</keyword>
<dbReference type="SUPFAM" id="SSF51161">
    <property type="entry name" value="Trimeric LpxA-like enzymes"/>
    <property type="match status" value="1"/>
</dbReference>
<dbReference type="Gene3D" id="2.160.10.10">
    <property type="entry name" value="Hexapeptide repeat proteins"/>
    <property type="match status" value="1"/>
</dbReference>
<dbReference type="InterPro" id="IPR011004">
    <property type="entry name" value="Trimer_LpxA-like_sf"/>
</dbReference>
<dbReference type="InterPro" id="IPR050179">
    <property type="entry name" value="Trans_hexapeptide_repeat"/>
</dbReference>
<reference evidence="3 4" key="1">
    <citation type="submission" date="2018-05" db="EMBL/GenBank/DDBJ databases">
        <title>A metagenomic window into the 2 km-deep terrestrial subsurface aquifer revealed taxonomically and functionally diverse microbial community comprising novel uncultured bacterial lineages.</title>
        <authorList>
            <person name="Kadnikov V.V."/>
            <person name="Mardanov A.V."/>
            <person name="Beletsky A.V."/>
            <person name="Banks D."/>
            <person name="Pimenov N.V."/>
            <person name="Frank Y.A."/>
            <person name="Karnachuk O.V."/>
            <person name="Ravin N.V."/>
        </authorList>
    </citation>
    <scope>NUCLEOTIDE SEQUENCE [LARGE SCALE GENOMIC DNA]</scope>
    <source>
        <strain evidence="3">BY5</strain>
    </source>
</reference>
<evidence type="ECO:0000313" key="3">
    <source>
        <dbReference type="EMBL" id="RCK79777.1"/>
    </source>
</evidence>
<gene>
    <name evidence="3" type="ORF">OZSIB_3931</name>
</gene>
<dbReference type="Proteomes" id="UP000252355">
    <property type="component" value="Unassembled WGS sequence"/>
</dbReference>
<protein>
    <submittedName>
        <fullName evidence="3">Acetyltransferase (Isoleucine patch superfamily)</fullName>
    </submittedName>
</protein>
<evidence type="ECO:0000256" key="1">
    <source>
        <dbReference type="PIRSR" id="PIRSR620019-2"/>
    </source>
</evidence>